<dbReference type="PANTHER" id="PTHR16223">
    <property type="entry name" value="TRANSCRIPTION FACTOR BHLH83-RELATED"/>
    <property type="match status" value="1"/>
</dbReference>
<keyword evidence="4" id="KW-0804">Transcription</keyword>
<dbReference type="PANTHER" id="PTHR16223:SF362">
    <property type="entry name" value="OS02G0671300 PROTEIN"/>
    <property type="match status" value="1"/>
</dbReference>
<name>A0A0A9QBT1_ARUDO</name>
<evidence type="ECO:0000256" key="3">
    <source>
        <dbReference type="ARBA" id="ARBA00023015"/>
    </source>
</evidence>
<dbReference type="AlphaFoldDB" id="A0A0A9QBT1"/>
<protein>
    <submittedName>
        <fullName evidence="6">Uncharacterized protein</fullName>
    </submittedName>
</protein>
<evidence type="ECO:0000256" key="5">
    <source>
        <dbReference type="ARBA" id="ARBA00023242"/>
    </source>
</evidence>
<keyword evidence="3" id="KW-0805">Transcription regulation</keyword>
<keyword evidence="5" id="KW-0539">Nucleus</keyword>
<evidence type="ECO:0000256" key="4">
    <source>
        <dbReference type="ARBA" id="ARBA00023163"/>
    </source>
</evidence>
<evidence type="ECO:0000256" key="2">
    <source>
        <dbReference type="ARBA" id="ARBA00005510"/>
    </source>
</evidence>
<evidence type="ECO:0000313" key="6">
    <source>
        <dbReference type="EMBL" id="JAD51297.1"/>
    </source>
</evidence>
<dbReference type="InterPro" id="IPR036638">
    <property type="entry name" value="HLH_DNA-bd_sf"/>
</dbReference>
<accession>A0A0A9QBT1</accession>
<dbReference type="GO" id="GO:0000978">
    <property type="term" value="F:RNA polymerase II cis-regulatory region sequence-specific DNA binding"/>
    <property type="evidence" value="ECO:0007669"/>
    <property type="project" value="TreeGrafter"/>
</dbReference>
<dbReference type="SUPFAM" id="SSF47459">
    <property type="entry name" value="HLH, helix-loop-helix DNA-binding domain"/>
    <property type="match status" value="1"/>
</dbReference>
<dbReference type="GO" id="GO:0000981">
    <property type="term" value="F:DNA-binding transcription factor activity, RNA polymerase II-specific"/>
    <property type="evidence" value="ECO:0007669"/>
    <property type="project" value="TreeGrafter"/>
</dbReference>
<dbReference type="CDD" id="cd11393">
    <property type="entry name" value="bHLH_AtbHLH_like"/>
    <property type="match status" value="1"/>
</dbReference>
<comment type="subcellular location">
    <subcellularLocation>
        <location evidence="1">Nucleus</location>
    </subcellularLocation>
</comment>
<comment type="similarity">
    <text evidence="2">Belongs to the bHLH protein family.</text>
</comment>
<proteinExistence type="inferred from homology"/>
<dbReference type="InterPro" id="IPR045239">
    <property type="entry name" value="bHLH95_bHLH"/>
</dbReference>
<reference evidence="6" key="1">
    <citation type="submission" date="2014-09" db="EMBL/GenBank/DDBJ databases">
        <authorList>
            <person name="Magalhaes I.L.F."/>
            <person name="Oliveira U."/>
            <person name="Santos F.R."/>
            <person name="Vidigal T.H.D.A."/>
            <person name="Brescovit A.D."/>
            <person name="Santos A.J."/>
        </authorList>
    </citation>
    <scope>NUCLEOTIDE SEQUENCE</scope>
    <source>
        <tissue evidence="6">Shoot tissue taken approximately 20 cm above the soil surface</tissue>
    </source>
</reference>
<reference evidence="6" key="2">
    <citation type="journal article" date="2015" name="Data Brief">
        <title>Shoot transcriptome of the giant reed, Arundo donax.</title>
        <authorList>
            <person name="Barrero R.A."/>
            <person name="Guerrero F.D."/>
            <person name="Moolhuijzen P."/>
            <person name="Goolsby J.A."/>
            <person name="Tidwell J."/>
            <person name="Bellgard S.E."/>
            <person name="Bellgard M.I."/>
        </authorList>
    </citation>
    <scope>NUCLEOTIDE SEQUENCE</scope>
    <source>
        <tissue evidence="6">Shoot tissue taken approximately 20 cm above the soil surface</tissue>
    </source>
</reference>
<dbReference type="InterPro" id="IPR011598">
    <property type="entry name" value="bHLH_dom"/>
</dbReference>
<dbReference type="PROSITE" id="PS50888">
    <property type="entry name" value="BHLH"/>
    <property type="match status" value="1"/>
</dbReference>
<dbReference type="InterPro" id="IPR045843">
    <property type="entry name" value="IND-like"/>
</dbReference>
<organism evidence="6">
    <name type="scientific">Arundo donax</name>
    <name type="common">Giant reed</name>
    <name type="synonym">Donax arundinaceus</name>
    <dbReference type="NCBI Taxonomy" id="35708"/>
    <lineage>
        <taxon>Eukaryota</taxon>
        <taxon>Viridiplantae</taxon>
        <taxon>Streptophyta</taxon>
        <taxon>Embryophyta</taxon>
        <taxon>Tracheophyta</taxon>
        <taxon>Spermatophyta</taxon>
        <taxon>Magnoliopsida</taxon>
        <taxon>Liliopsida</taxon>
        <taxon>Poales</taxon>
        <taxon>Poaceae</taxon>
        <taxon>PACMAD clade</taxon>
        <taxon>Arundinoideae</taxon>
        <taxon>Arundineae</taxon>
        <taxon>Arundo</taxon>
    </lineage>
</organism>
<sequence>MASSPLAYSGDSVLHGGSMGCVSCYDHEVKRGNQQDFGARCSSIGTERLMEFSFGMGSLAGAGSFGDFASMAKFVSSSRQELDITAEMGSSNSGAASVTKKRYTEERVGVNVKKSKQKSPTTSSPPKPEAPRVKLGDKITALQQIVSPFGKTDTASVLFETIKYIKFLHEQIQLFSEPYMTKNTYKGHIQFGAEEKGMTRTERDLRGRGLCLVPVSWTSQAYPDDTLPDCWTPAYRSCLYR</sequence>
<dbReference type="EMBL" id="GBRH01246598">
    <property type="protein sequence ID" value="JAD51297.1"/>
    <property type="molecule type" value="Transcribed_RNA"/>
</dbReference>
<dbReference type="GO" id="GO:0046983">
    <property type="term" value="F:protein dimerization activity"/>
    <property type="evidence" value="ECO:0007669"/>
    <property type="project" value="InterPro"/>
</dbReference>
<evidence type="ECO:0000256" key="1">
    <source>
        <dbReference type="ARBA" id="ARBA00004123"/>
    </source>
</evidence>
<dbReference type="GO" id="GO:0005634">
    <property type="term" value="C:nucleus"/>
    <property type="evidence" value="ECO:0007669"/>
    <property type="project" value="UniProtKB-SubCell"/>
</dbReference>